<dbReference type="InterPro" id="IPR026622">
    <property type="entry name" value="Mxra7"/>
</dbReference>
<protein>
    <recommendedName>
        <fullName evidence="3">Matrix-remodeling-associated protein 7 helical domain-containing protein</fullName>
    </recommendedName>
</protein>
<name>A0A9D3MS99_ANGAN</name>
<feature type="transmembrane region" description="Helical" evidence="2">
    <location>
        <begin position="12"/>
        <end position="31"/>
    </location>
</feature>
<keyword evidence="2" id="KW-0812">Transmembrane</keyword>
<evidence type="ECO:0000313" key="4">
    <source>
        <dbReference type="EMBL" id="KAG5854269.1"/>
    </source>
</evidence>
<feature type="region of interest" description="Disordered" evidence="1">
    <location>
        <begin position="97"/>
        <end position="222"/>
    </location>
</feature>
<keyword evidence="5" id="KW-1185">Reference proteome</keyword>
<dbReference type="InterPro" id="IPR057534">
    <property type="entry name" value="MXRA7_helical"/>
</dbReference>
<evidence type="ECO:0000256" key="1">
    <source>
        <dbReference type="SAM" id="MobiDB-lite"/>
    </source>
</evidence>
<dbReference type="Proteomes" id="UP001044222">
    <property type="component" value="Unassembled WGS sequence"/>
</dbReference>
<dbReference type="PANTHER" id="PTHR21845:SF2">
    <property type="entry name" value="MATRIX-REMODELING-ASSOCIATED PROTEIN 7"/>
    <property type="match status" value="1"/>
</dbReference>
<dbReference type="Pfam" id="PF25473">
    <property type="entry name" value="MXRA7_helical"/>
    <property type="match status" value="1"/>
</dbReference>
<feature type="compositionally biased region" description="Basic and acidic residues" evidence="1">
    <location>
        <begin position="118"/>
        <end position="129"/>
    </location>
</feature>
<organism evidence="4 5">
    <name type="scientific">Anguilla anguilla</name>
    <name type="common">European freshwater eel</name>
    <name type="synonym">Muraena anguilla</name>
    <dbReference type="NCBI Taxonomy" id="7936"/>
    <lineage>
        <taxon>Eukaryota</taxon>
        <taxon>Metazoa</taxon>
        <taxon>Chordata</taxon>
        <taxon>Craniata</taxon>
        <taxon>Vertebrata</taxon>
        <taxon>Euteleostomi</taxon>
        <taxon>Actinopterygii</taxon>
        <taxon>Neopterygii</taxon>
        <taxon>Teleostei</taxon>
        <taxon>Anguilliformes</taxon>
        <taxon>Anguillidae</taxon>
        <taxon>Anguilla</taxon>
    </lineage>
</organism>
<keyword evidence="2" id="KW-0472">Membrane</keyword>
<feature type="compositionally biased region" description="Basic and acidic residues" evidence="1">
    <location>
        <begin position="176"/>
        <end position="188"/>
    </location>
</feature>
<dbReference type="AlphaFoldDB" id="A0A9D3MS99"/>
<accession>A0A9D3MS99</accession>
<evidence type="ECO:0000259" key="3">
    <source>
        <dbReference type="Pfam" id="PF25473"/>
    </source>
</evidence>
<sequence length="281" mass="30726">MIMDVAFELSYVVPAILFTLLAIVFASTIFSKKPISASPSKTECEVAKTGLTESTDERNDLATELIHKADKVKADEVVPSERIKEQTESALVTPAENVGVLEEHPGTEFGNKSIQARPETKKSAIKDPVAEPVPQKETANDAVPEAVPVEESTAQLLPEPASDGETASQVPPMRGPPHDSEAVPRKEETPDDEAESSPVFEGHSVIGAAGEEEGYEPLKYAPGKLRTSQLEQMMTREELEEEQRVQREQLAAIFQLLKDNKDTFGEVTEGDVEEQLKLYSI</sequence>
<evidence type="ECO:0000256" key="2">
    <source>
        <dbReference type="SAM" id="Phobius"/>
    </source>
</evidence>
<dbReference type="EMBL" id="JAFIRN010000002">
    <property type="protein sequence ID" value="KAG5854269.1"/>
    <property type="molecule type" value="Genomic_DNA"/>
</dbReference>
<gene>
    <name evidence="4" type="ORF">ANANG_G00036030</name>
</gene>
<comment type="caution">
    <text evidence="4">The sequence shown here is derived from an EMBL/GenBank/DDBJ whole genome shotgun (WGS) entry which is preliminary data.</text>
</comment>
<reference evidence="4" key="1">
    <citation type="submission" date="2021-01" db="EMBL/GenBank/DDBJ databases">
        <title>A chromosome-scale assembly of European eel, Anguilla anguilla.</title>
        <authorList>
            <person name="Henkel C."/>
            <person name="Jong-Raadsen S.A."/>
            <person name="Dufour S."/>
            <person name="Weltzien F.-A."/>
            <person name="Palstra A.P."/>
            <person name="Pelster B."/>
            <person name="Spaink H.P."/>
            <person name="Van Den Thillart G.E."/>
            <person name="Jansen H."/>
            <person name="Zahm M."/>
            <person name="Klopp C."/>
            <person name="Cedric C."/>
            <person name="Louis A."/>
            <person name="Berthelot C."/>
            <person name="Parey E."/>
            <person name="Roest Crollius H."/>
            <person name="Montfort J."/>
            <person name="Robinson-Rechavi M."/>
            <person name="Bucao C."/>
            <person name="Bouchez O."/>
            <person name="Gislard M."/>
            <person name="Lluch J."/>
            <person name="Milhes M."/>
            <person name="Lampietro C."/>
            <person name="Lopez Roques C."/>
            <person name="Donnadieu C."/>
            <person name="Braasch I."/>
            <person name="Desvignes T."/>
            <person name="Postlethwait J."/>
            <person name="Bobe J."/>
            <person name="Guiguen Y."/>
            <person name="Dirks R."/>
        </authorList>
    </citation>
    <scope>NUCLEOTIDE SEQUENCE</scope>
    <source>
        <strain evidence="4">Tag_6206</strain>
        <tissue evidence="4">Liver</tissue>
    </source>
</reference>
<proteinExistence type="predicted"/>
<dbReference type="PANTHER" id="PTHR21845">
    <property type="entry name" value="TRANSMEMBRANE ANCHOR PROTEIN 1"/>
    <property type="match status" value="1"/>
</dbReference>
<feature type="domain" description="Matrix-remodeling-associated protein 7 helical" evidence="3">
    <location>
        <begin position="219"/>
        <end position="280"/>
    </location>
</feature>
<keyword evidence="2" id="KW-1133">Transmembrane helix</keyword>
<evidence type="ECO:0000313" key="5">
    <source>
        <dbReference type="Proteomes" id="UP001044222"/>
    </source>
</evidence>